<reference evidence="3 4" key="1">
    <citation type="submission" date="2020-12" db="EMBL/GenBank/DDBJ databases">
        <title>Hymenobacter sp.</title>
        <authorList>
            <person name="Kim M.K."/>
        </authorList>
    </citation>
    <scope>NUCLEOTIDE SEQUENCE [LARGE SCALE GENOMIC DNA]</scope>
    <source>
        <strain evidence="3 4">BT442</strain>
    </source>
</reference>
<proteinExistence type="predicted"/>
<gene>
    <name evidence="3" type="ORF">I7X13_19070</name>
</gene>
<feature type="chain" id="PRO_5047485869" evidence="1">
    <location>
        <begin position="36"/>
        <end position="184"/>
    </location>
</feature>
<dbReference type="SUPFAM" id="SSF56524">
    <property type="entry name" value="Oxidoreductase molybdopterin-binding domain"/>
    <property type="match status" value="1"/>
</dbReference>
<evidence type="ECO:0000313" key="3">
    <source>
        <dbReference type="EMBL" id="MBH8560172.1"/>
    </source>
</evidence>
<sequence>MLVIATLASRRLLRLCLLLSVATVLSGGWPLTAAAQTAALQTGVQVISANLAQPVLLGPAQMARLPRQQVTRPDHDGKNRTYSGVSLCAVLMAAGAKIGPDLPRKGMAHYVLVSAADGYQAVFALAELNPDFAPRPVLLADRCDGQPLPATAGPYQIIVPDEKKMGRCVRQVQSLRVVAAQPQS</sequence>
<organism evidence="3 4">
    <name type="scientific">Hymenobacter negativus</name>
    <dbReference type="NCBI Taxonomy" id="2795026"/>
    <lineage>
        <taxon>Bacteria</taxon>
        <taxon>Pseudomonadati</taxon>
        <taxon>Bacteroidota</taxon>
        <taxon>Cytophagia</taxon>
        <taxon>Cytophagales</taxon>
        <taxon>Hymenobacteraceae</taxon>
        <taxon>Hymenobacter</taxon>
    </lineage>
</organism>
<dbReference type="EMBL" id="JAEDAE010000011">
    <property type="protein sequence ID" value="MBH8560172.1"/>
    <property type="molecule type" value="Genomic_DNA"/>
</dbReference>
<evidence type="ECO:0000259" key="2">
    <source>
        <dbReference type="Pfam" id="PF00174"/>
    </source>
</evidence>
<keyword evidence="4" id="KW-1185">Reference proteome</keyword>
<name>A0ABS0QCL9_9BACT</name>
<accession>A0ABS0QCL9</accession>
<keyword evidence="1" id="KW-0732">Signal</keyword>
<dbReference type="Gene3D" id="3.90.420.10">
    <property type="entry name" value="Oxidoreductase, molybdopterin-binding domain"/>
    <property type="match status" value="1"/>
</dbReference>
<evidence type="ECO:0000313" key="4">
    <source>
        <dbReference type="Proteomes" id="UP000625631"/>
    </source>
</evidence>
<feature type="domain" description="Oxidoreductase molybdopterin-binding" evidence="2">
    <location>
        <begin position="79"/>
        <end position="182"/>
    </location>
</feature>
<feature type="signal peptide" evidence="1">
    <location>
        <begin position="1"/>
        <end position="35"/>
    </location>
</feature>
<comment type="caution">
    <text evidence="3">The sequence shown here is derived from an EMBL/GenBank/DDBJ whole genome shotgun (WGS) entry which is preliminary data.</text>
</comment>
<protein>
    <submittedName>
        <fullName evidence="3">Molybdopterin-dependent oxidoreductase</fullName>
    </submittedName>
</protein>
<dbReference type="InterPro" id="IPR000572">
    <property type="entry name" value="OxRdtase_Mopterin-bd_dom"/>
</dbReference>
<dbReference type="Pfam" id="PF00174">
    <property type="entry name" value="Oxidored_molyb"/>
    <property type="match status" value="1"/>
</dbReference>
<dbReference type="Proteomes" id="UP000625631">
    <property type="component" value="Unassembled WGS sequence"/>
</dbReference>
<dbReference type="RefSeq" id="WP_198076704.1">
    <property type="nucleotide sequence ID" value="NZ_JAEDAE010000011.1"/>
</dbReference>
<evidence type="ECO:0000256" key="1">
    <source>
        <dbReference type="SAM" id="SignalP"/>
    </source>
</evidence>
<dbReference type="InterPro" id="IPR036374">
    <property type="entry name" value="OxRdtase_Mopterin-bd_sf"/>
</dbReference>